<dbReference type="InterPro" id="IPR002347">
    <property type="entry name" value="SDR_fam"/>
</dbReference>
<dbReference type="InterPro" id="IPR036291">
    <property type="entry name" value="NAD(P)-bd_dom_sf"/>
</dbReference>
<dbReference type="SUPFAM" id="SSF51735">
    <property type="entry name" value="NAD(P)-binding Rossmann-fold domains"/>
    <property type="match status" value="1"/>
</dbReference>
<sequence>MRPARAVDLKRQRADCELNGAAMSEETTTCRRLLGKVVLITAATAGIGLGIALRLGQEGAKLAICSRKQANVDATLKQLRSRGIEAVGCAANVGKRADLEAFVQLAVDTYSRIDILVSNAAVNPATGDVLEIPDWAIDKILDVNIKAAIVLAALVKPHLSKAGNIVFISSYTAYVPTRPIALYGMSKTALLGLTKALAEELGPEGIRVNCVAPGTVPTKFAAALVESDEMRKLNESRTFLGRLGTPREIAAAVAFLVSEDASYVTGETLLVGGGMHAKL</sequence>
<keyword evidence="2" id="KW-1133">Transmembrane helix</keyword>
<evidence type="ECO:0000313" key="4">
    <source>
        <dbReference type="Proteomes" id="UP001465755"/>
    </source>
</evidence>
<accession>A0AAW1NS65</accession>
<dbReference type="EMBL" id="JALJOQ010000165">
    <property type="protein sequence ID" value="KAK9792277.1"/>
    <property type="molecule type" value="Genomic_DNA"/>
</dbReference>
<protein>
    <recommendedName>
        <fullName evidence="5">Dehydrogenase/reductase SDR family member 4</fullName>
    </recommendedName>
</protein>
<dbReference type="PRINTS" id="PR00080">
    <property type="entry name" value="SDRFAMILY"/>
</dbReference>
<dbReference type="PANTHER" id="PTHR43943:SF2">
    <property type="entry name" value="DEHYDROGENASE_REDUCTASE 4"/>
    <property type="match status" value="1"/>
</dbReference>
<keyword evidence="2" id="KW-0812">Transmembrane</keyword>
<comment type="similarity">
    <text evidence="1">Belongs to the short-chain dehydrogenases/reductases (SDR) family.</text>
</comment>
<dbReference type="Pfam" id="PF13561">
    <property type="entry name" value="adh_short_C2"/>
    <property type="match status" value="1"/>
</dbReference>
<evidence type="ECO:0000256" key="1">
    <source>
        <dbReference type="ARBA" id="ARBA00006484"/>
    </source>
</evidence>
<dbReference type="Gene3D" id="3.40.50.720">
    <property type="entry name" value="NAD(P)-binding Rossmann-like Domain"/>
    <property type="match status" value="1"/>
</dbReference>
<dbReference type="AlphaFoldDB" id="A0AAW1NS65"/>
<dbReference type="PRINTS" id="PR00081">
    <property type="entry name" value="GDHRDH"/>
</dbReference>
<dbReference type="FunFam" id="3.40.50.720:FF:000084">
    <property type="entry name" value="Short-chain dehydrogenase reductase"/>
    <property type="match status" value="1"/>
</dbReference>
<dbReference type="Proteomes" id="UP001465755">
    <property type="component" value="Unassembled WGS sequence"/>
</dbReference>
<dbReference type="PANTHER" id="PTHR43943">
    <property type="entry name" value="DEHYDROGENASE/REDUCTASE (SDR FAMILY) MEMBER 4"/>
    <property type="match status" value="1"/>
</dbReference>
<name>A0AAW1NS65_9CHLO</name>
<evidence type="ECO:0000313" key="3">
    <source>
        <dbReference type="EMBL" id="KAK9792277.1"/>
    </source>
</evidence>
<evidence type="ECO:0008006" key="5">
    <source>
        <dbReference type="Google" id="ProtNLM"/>
    </source>
</evidence>
<dbReference type="PROSITE" id="PS00061">
    <property type="entry name" value="ADH_SHORT"/>
    <property type="match status" value="1"/>
</dbReference>
<organism evidence="3 4">
    <name type="scientific">Symbiochloris irregularis</name>
    <dbReference type="NCBI Taxonomy" id="706552"/>
    <lineage>
        <taxon>Eukaryota</taxon>
        <taxon>Viridiplantae</taxon>
        <taxon>Chlorophyta</taxon>
        <taxon>core chlorophytes</taxon>
        <taxon>Trebouxiophyceae</taxon>
        <taxon>Trebouxiales</taxon>
        <taxon>Trebouxiaceae</taxon>
        <taxon>Symbiochloris</taxon>
    </lineage>
</organism>
<dbReference type="NCBIfam" id="NF005559">
    <property type="entry name" value="PRK07231.1"/>
    <property type="match status" value="1"/>
</dbReference>
<keyword evidence="4" id="KW-1185">Reference proteome</keyword>
<reference evidence="3 4" key="1">
    <citation type="journal article" date="2024" name="Nat. Commun.">
        <title>Phylogenomics reveals the evolutionary origins of lichenization in chlorophyte algae.</title>
        <authorList>
            <person name="Puginier C."/>
            <person name="Libourel C."/>
            <person name="Otte J."/>
            <person name="Skaloud P."/>
            <person name="Haon M."/>
            <person name="Grisel S."/>
            <person name="Petersen M."/>
            <person name="Berrin J.G."/>
            <person name="Delaux P.M."/>
            <person name="Dal Grande F."/>
            <person name="Keller J."/>
        </authorList>
    </citation>
    <scope>NUCLEOTIDE SEQUENCE [LARGE SCALE GENOMIC DNA]</scope>
    <source>
        <strain evidence="3 4">SAG 2036</strain>
    </source>
</reference>
<gene>
    <name evidence="3" type="ORF">WJX73_008267</name>
</gene>
<keyword evidence="2" id="KW-0472">Membrane</keyword>
<comment type="caution">
    <text evidence="3">The sequence shown here is derived from an EMBL/GenBank/DDBJ whole genome shotgun (WGS) entry which is preliminary data.</text>
</comment>
<evidence type="ECO:0000256" key="2">
    <source>
        <dbReference type="SAM" id="Phobius"/>
    </source>
</evidence>
<proteinExistence type="inferred from homology"/>
<feature type="transmembrane region" description="Helical" evidence="2">
    <location>
        <begin position="33"/>
        <end position="55"/>
    </location>
</feature>
<dbReference type="InterPro" id="IPR020904">
    <property type="entry name" value="Sc_DH/Rdtase_CS"/>
</dbReference>